<dbReference type="HOGENOM" id="CLU_2723074_0_0_1"/>
<protein>
    <submittedName>
        <fullName evidence="1">Uncharacterized protein</fullName>
    </submittedName>
</protein>
<dbReference type="AlphaFoldDB" id="A0A0C3B8L7"/>
<evidence type="ECO:0000313" key="1">
    <source>
        <dbReference type="EMBL" id="KIM82618.1"/>
    </source>
</evidence>
<organism evidence="1 2">
    <name type="scientific">Piloderma croceum (strain F 1598)</name>
    <dbReference type="NCBI Taxonomy" id="765440"/>
    <lineage>
        <taxon>Eukaryota</taxon>
        <taxon>Fungi</taxon>
        <taxon>Dikarya</taxon>
        <taxon>Basidiomycota</taxon>
        <taxon>Agaricomycotina</taxon>
        <taxon>Agaricomycetes</taxon>
        <taxon>Agaricomycetidae</taxon>
        <taxon>Atheliales</taxon>
        <taxon>Atheliaceae</taxon>
        <taxon>Piloderma</taxon>
    </lineage>
</organism>
<keyword evidence="2" id="KW-1185">Reference proteome</keyword>
<accession>A0A0C3B8L7</accession>
<gene>
    <name evidence="1" type="ORF">PILCRDRAFT_820494</name>
</gene>
<proteinExistence type="predicted"/>
<reference evidence="2" key="2">
    <citation type="submission" date="2015-01" db="EMBL/GenBank/DDBJ databases">
        <title>Evolutionary Origins and Diversification of the Mycorrhizal Mutualists.</title>
        <authorList>
            <consortium name="DOE Joint Genome Institute"/>
            <consortium name="Mycorrhizal Genomics Consortium"/>
            <person name="Kohler A."/>
            <person name="Kuo A."/>
            <person name="Nagy L.G."/>
            <person name="Floudas D."/>
            <person name="Copeland A."/>
            <person name="Barry K.W."/>
            <person name="Cichocki N."/>
            <person name="Veneault-Fourrey C."/>
            <person name="LaButti K."/>
            <person name="Lindquist E.A."/>
            <person name="Lipzen A."/>
            <person name="Lundell T."/>
            <person name="Morin E."/>
            <person name="Murat C."/>
            <person name="Riley R."/>
            <person name="Ohm R."/>
            <person name="Sun H."/>
            <person name="Tunlid A."/>
            <person name="Henrissat B."/>
            <person name="Grigoriev I.V."/>
            <person name="Hibbett D.S."/>
            <person name="Martin F."/>
        </authorList>
    </citation>
    <scope>NUCLEOTIDE SEQUENCE [LARGE SCALE GENOMIC DNA]</scope>
    <source>
        <strain evidence="2">F 1598</strain>
    </source>
</reference>
<name>A0A0C3B8L7_PILCF</name>
<reference evidence="1 2" key="1">
    <citation type="submission" date="2014-04" db="EMBL/GenBank/DDBJ databases">
        <authorList>
            <consortium name="DOE Joint Genome Institute"/>
            <person name="Kuo A."/>
            <person name="Tarkka M."/>
            <person name="Buscot F."/>
            <person name="Kohler A."/>
            <person name="Nagy L.G."/>
            <person name="Floudas D."/>
            <person name="Copeland A."/>
            <person name="Barry K.W."/>
            <person name="Cichocki N."/>
            <person name="Veneault-Fourrey C."/>
            <person name="LaButti K."/>
            <person name="Lindquist E.A."/>
            <person name="Lipzen A."/>
            <person name="Lundell T."/>
            <person name="Morin E."/>
            <person name="Murat C."/>
            <person name="Sun H."/>
            <person name="Tunlid A."/>
            <person name="Henrissat B."/>
            <person name="Grigoriev I.V."/>
            <person name="Hibbett D.S."/>
            <person name="Martin F."/>
            <person name="Nordberg H.P."/>
            <person name="Cantor M.N."/>
            <person name="Hua S.X."/>
        </authorList>
    </citation>
    <scope>NUCLEOTIDE SEQUENCE [LARGE SCALE GENOMIC DNA]</scope>
    <source>
        <strain evidence="1 2">F 1598</strain>
    </source>
</reference>
<evidence type="ECO:0000313" key="2">
    <source>
        <dbReference type="Proteomes" id="UP000054166"/>
    </source>
</evidence>
<dbReference type="EMBL" id="KN832994">
    <property type="protein sequence ID" value="KIM82618.1"/>
    <property type="molecule type" value="Genomic_DNA"/>
</dbReference>
<sequence>MRTRKGRRKRDVWRHNQGHWTRPLSSENKLIRHVWGLGKHLAIPASVYIVHGNLRRDQFSIRRITVAPTIVV</sequence>
<dbReference type="Proteomes" id="UP000054166">
    <property type="component" value="Unassembled WGS sequence"/>
</dbReference>
<dbReference type="InParanoid" id="A0A0C3B8L7"/>